<dbReference type="Pfam" id="PF00561">
    <property type="entry name" value="Abhydrolase_1"/>
    <property type="match status" value="1"/>
</dbReference>
<evidence type="ECO:0000313" key="3">
    <source>
        <dbReference type="Proteomes" id="UP001164803"/>
    </source>
</evidence>
<dbReference type="InterPro" id="IPR000073">
    <property type="entry name" value="AB_hydrolase_1"/>
</dbReference>
<dbReference type="Proteomes" id="UP001164803">
    <property type="component" value="Chromosome"/>
</dbReference>
<dbReference type="SUPFAM" id="SSF53474">
    <property type="entry name" value="alpha/beta-Hydrolases"/>
    <property type="match status" value="1"/>
</dbReference>
<accession>A0ABY6YZN3</accession>
<sequence length="266" mass="29539">MPYFCSDEHIIHYETIGSGKPILLIHGFTNHGFAWFPQISDLVYEGYQVILPDLPGHGMSKPCDRTVTVSGMANLIIQLLGSLHIERTSVCGLSLGGMIVQTLLINHAIHIERAVIANSSSNFTSEQARVNVEGWIQTLIQPNGPERRLENTWTKLVRPSFRDTALGRSVYAAWMNVNRRVDGQALARVANGMKQFDSRTRLPEVTVPTLVIGGRYDELIPAAEAEFIHKQIPNSELVVIEEAGHLSNLDAADQFNLALLSFLRQS</sequence>
<dbReference type="PRINTS" id="PR00111">
    <property type="entry name" value="ABHYDROLASE"/>
</dbReference>
<keyword evidence="2" id="KW-0378">Hydrolase</keyword>
<dbReference type="PANTHER" id="PTHR43433">
    <property type="entry name" value="HYDROLASE, ALPHA/BETA FOLD FAMILY PROTEIN"/>
    <property type="match status" value="1"/>
</dbReference>
<dbReference type="EMBL" id="CP104064">
    <property type="protein sequence ID" value="WAH35917.1"/>
    <property type="molecule type" value="Genomic_DNA"/>
</dbReference>
<dbReference type="PANTHER" id="PTHR43433:SF5">
    <property type="entry name" value="AB HYDROLASE-1 DOMAIN-CONTAINING PROTEIN"/>
    <property type="match status" value="1"/>
</dbReference>
<reference evidence="2" key="1">
    <citation type="submission" date="2022-08" db="EMBL/GenBank/DDBJ databases">
        <title>Alicyclobacillus dauci DSM2870, complete genome.</title>
        <authorList>
            <person name="Wang Q."/>
            <person name="Cai R."/>
            <person name="Wang Z."/>
        </authorList>
    </citation>
    <scope>NUCLEOTIDE SEQUENCE</scope>
    <source>
        <strain evidence="2">DSM 28700</strain>
    </source>
</reference>
<organism evidence="2 3">
    <name type="scientific">Alicyclobacillus dauci</name>
    <dbReference type="NCBI Taxonomy" id="1475485"/>
    <lineage>
        <taxon>Bacteria</taxon>
        <taxon>Bacillati</taxon>
        <taxon>Bacillota</taxon>
        <taxon>Bacilli</taxon>
        <taxon>Bacillales</taxon>
        <taxon>Alicyclobacillaceae</taxon>
        <taxon>Alicyclobacillus</taxon>
    </lineage>
</organism>
<dbReference type="PRINTS" id="PR00412">
    <property type="entry name" value="EPOXHYDRLASE"/>
</dbReference>
<gene>
    <name evidence="2" type="ORF">NZD86_16830</name>
</gene>
<protein>
    <submittedName>
        <fullName evidence="2">Alpha/beta hydrolase</fullName>
    </submittedName>
</protein>
<dbReference type="Gene3D" id="3.40.50.1820">
    <property type="entry name" value="alpha/beta hydrolase"/>
    <property type="match status" value="1"/>
</dbReference>
<dbReference type="InterPro" id="IPR000639">
    <property type="entry name" value="Epox_hydrolase-like"/>
</dbReference>
<keyword evidence="3" id="KW-1185">Reference proteome</keyword>
<dbReference type="GO" id="GO:0016787">
    <property type="term" value="F:hydrolase activity"/>
    <property type="evidence" value="ECO:0007669"/>
    <property type="project" value="UniProtKB-KW"/>
</dbReference>
<evidence type="ECO:0000313" key="2">
    <source>
        <dbReference type="EMBL" id="WAH35917.1"/>
    </source>
</evidence>
<dbReference type="InterPro" id="IPR029058">
    <property type="entry name" value="AB_hydrolase_fold"/>
</dbReference>
<evidence type="ECO:0000259" key="1">
    <source>
        <dbReference type="Pfam" id="PF00561"/>
    </source>
</evidence>
<dbReference type="RefSeq" id="WP_268043207.1">
    <property type="nucleotide sequence ID" value="NZ_CP104064.1"/>
</dbReference>
<name>A0ABY6YZN3_9BACL</name>
<proteinExistence type="predicted"/>
<dbReference type="InterPro" id="IPR050471">
    <property type="entry name" value="AB_hydrolase"/>
</dbReference>
<feature type="domain" description="AB hydrolase-1" evidence="1">
    <location>
        <begin position="20"/>
        <end position="251"/>
    </location>
</feature>